<dbReference type="EMBL" id="LAZP02000043">
    <property type="protein sequence ID" value="PFH62057.1"/>
    <property type="molecule type" value="Genomic_DNA"/>
</dbReference>
<organism evidence="3 4">
    <name type="scientific">Ophiocordyceps unilateralis</name>
    <name type="common">Zombie-ant fungus</name>
    <name type="synonym">Torrubia unilateralis</name>
    <dbReference type="NCBI Taxonomy" id="268505"/>
    <lineage>
        <taxon>Eukaryota</taxon>
        <taxon>Fungi</taxon>
        <taxon>Dikarya</taxon>
        <taxon>Ascomycota</taxon>
        <taxon>Pezizomycotina</taxon>
        <taxon>Sordariomycetes</taxon>
        <taxon>Hypocreomycetidae</taxon>
        <taxon>Hypocreales</taxon>
        <taxon>Ophiocordycipitaceae</taxon>
        <taxon>Ophiocordyceps</taxon>
    </lineage>
</organism>
<sequence length="271" mass="29350">MAGHGDGDASEEIARLSLGQAPDSPPPPPPPNMESPGIMTLDITSDFADAVRAALGPGELIKDVHFTLFESVAALEIMDPKMDSGCVRAGDESDALYDVSTPLLPDEVLGIIDQLLCHEMSWHLGYPLSQTLFTSVHVEALLMPTPATVHEACFVRHADATANQQPMLRVLRAYCLGMLKACGYVNERIKSEHYYEEEDFVTNTPARVPEELHRTLRRRRSHPALDSTTRLPHCRRKPAAHQGSGTGPRAMDGGSVAAPNHSLDALSGETG</sequence>
<reference evidence="3 4" key="1">
    <citation type="journal article" date="2015" name="BMC Genomics">
        <title>Gene expression during zombie ant biting behavior reflects the complexity underlying fungal parasitic behavioral manipulation.</title>
        <authorList>
            <person name="de Bekker C."/>
            <person name="Ohm R.A."/>
            <person name="Loreto R.G."/>
            <person name="Sebastian A."/>
            <person name="Albert I."/>
            <person name="Merrow M."/>
            <person name="Brachmann A."/>
            <person name="Hughes D.P."/>
        </authorList>
    </citation>
    <scope>NUCLEOTIDE SEQUENCE [LARGE SCALE GENOMIC DNA]</scope>
    <source>
        <strain evidence="3 4">SC16a</strain>
    </source>
</reference>
<dbReference type="GO" id="GO:0031417">
    <property type="term" value="C:NatC complex"/>
    <property type="evidence" value="ECO:0007669"/>
    <property type="project" value="InterPro"/>
</dbReference>
<protein>
    <recommendedName>
        <fullName evidence="2">NAA35-like N-terminal domain-containing protein</fullName>
    </recommendedName>
</protein>
<dbReference type="Proteomes" id="UP000037136">
    <property type="component" value="Unassembled WGS sequence"/>
</dbReference>
<proteinExistence type="predicted"/>
<dbReference type="InterPro" id="IPR057983">
    <property type="entry name" value="NAA35-like_N"/>
</dbReference>
<keyword evidence="4" id="KW-1185">Reference proteome</keyword>
<comment type="caution">
    <text evidence="3">The sequence shown here is derived from an EMBL/GenBank/DDBJ whole genome shotgun (WGS) entry which is preliminary data.</text>
</comment>
<evidence type="ECO:0000313" key="3">
    <source>
        <dbReference type="EMBL" id="PFH62057.1"/>
    </source>
</evidence>
<accession>A0A2A9PMD0</accession>
<evidence type="ECO:0000259" key="2">
    <source>
        <dbReference type="Pfam" id="PF04112"/>
    </source>
</evidence>
<dbReference type="OrthoDB" id="269405at2759"/>
<feature type="compositionally biased region" description="Pro residues" evidence="1">
    <location>
        <begin position="23"/>
        <end position="33"/>
    </location>
</feature>
<feature type="domain" description="NAA35-like N-terminal" evidence="2">
    <location>
        <begin position="57"/>
        <end position="204"/>
    </location>
</feature>
<feature type="region of interest" description="Disordered" evidence="1">
    <location>
        <begin position="1"/>
        <end position="37"/>
    </location>
</feature>
<dbReference type="STRING" id="268505.A0A2A9PMD0"/>
<dbReference type="PANTHER" id="PTHR21373">
    <property type="entry name" value="GLUCOSE REPRESSIBLE PROTEIN MAK10"/>
    <property type="match status" value="1"/>
</dbReference>
<dbReference type="PANTHER" id="PTHR21373:SF0">
    <property type="entry name" value="N-ALPHA-ACETYLTRANSFERASE 35, NATC AUXILIARY SUBUNIT"/>
    <property type="match status" value="1"/>
</dbReference>
<gene>
    <name evidence="3" type="ORF">XA68_15265</name>
</gene>
<dbReference type="Pfam" id="PF04112">
    <property type="entry name" value="Mak10"/>
    <property type="match status" value="1"/>
</dbReference>
<evidence type="ECO:0000256" key="1">
    <source>
        <dbReference type="SAM" id="MobiDB-lite"/>
    </source>
</evidence>
<evidence type="ECO:0000313" key="4">
    <source>
        <dbReference type="Proteomes" id="UP000037136"/>
    </source>
</evidence>
<dbReference type="InterPro" id="IPR007244">
    <property type="entry name" value="Naa35_N"/>
</dbReference>
<reference evidence="3 4" key="2">
    <citation type="journal article" date="2017" name="Sci. Rep.">
        <title>Ant-infecting Ophiocordyceps genomes reveal a high diversity of potential behavioral manipulation genes and a possible major role for enterotoxins.</title>
        <authorList>
            <person name="de Bekker C."/>
            <person name="Ohm R.A."/>
            <person name="Evans H.C."/>
            <person name="Brachmann A."/>
            <person name="Hughes D.P."/>
        </authorList>
    </citation>
    <scope>NUCLEOTIDE SEQUENCE [LARGE SCALE GENOMIC DNA]</scope>
    <source>
        <strain evidence="3 4">SC16a</strain>
    </source>
</reference>
<name>A0A2A9PMD0_OPHUN</name>
<feature type="region of interest" description="Disordered" evidence="1">
    <location>
        <begin position="214"/>
        <end position="271"/>
    </location>
</feature>
<dbReference type="AlphaFoldDB" id="A0A2A9PMD0"/>